<feature type="compositionally biased region" description="Polar residues" evidence="11">
    <location>
        <begin position="117"/>
        <end position="128"/>
    </location>
</feature>
<comment type="subcellular location">
    <subcellularLocation>
        <location evidence="1 9">Nucleus</location>
    </subcellularLocation>
</comment>
<comment type="subunit">
    <text evidence="9">Component of the NuA4 histone acetyltransferase complex.</text>
</comment>
<keyword evidence="9" id="KW-0227">DNA damage</keyword>
<evidence type="ECO:0000256" key="6">
    <source>
        <dbReference type="ARBA" id="ARBA00023054"/>
    </source>
</evidence>
<evidence type="ECO:0000256" key="11">
    <source>
        <dbReference type="SAM" id="MobiDB-lite"/>
    </source>
</evidence>
<keyword evidence="13" id="KW-1185">Reference proteome</keyword>
<proteinExistence type="inferred from homology"/>
<evidence type="ECO:0000256" key="5">
    <source>
        <dbReference type="ARBA" id="ARBA00023015"/>
    </source>
</evidence>
<dbReference type="FunCoup" id="A0A1Y1YSG8">
    <property type="interactions" value="418"/>
</dbReference>
<comment type="function">
    <text evidence="9">Component of the NuA4 histone acetyltransferase complex which is involved in transcriptional activation of selected genes principally by acetylation of nucleosomal histone H4 and H2A. The NuA4 complex is also involved in DNA repair.</text>
</comment>
<sequence>MTSTSQPKPQSKKATLDKLREAEKELQEYLERKKHVDRKLTDIEVKIYRMEDNYLEATAQSGNVIQGFDNYLSTRSEKKRVKTSESQRIFTKSSTTSYKAIETIEDEDSSMGERSRSVTPQHMKSIQRTYKKKKYSLETPKNQKKIRFSLSKDTEEELDI</sequence>
<comment type="similarity">
    <text evidence="2 9">Belongs to the EAF6 family.</text>
</comment>
<dbReference type="InParanoid" id="A0A1Y1YSG8"/>
<organism evidence="12 13">
    <name type="scientific">Basidiobolus meristosporus CBS 931.73</name>
    <dbReference type="NCBI Taxonomy" id="1314790"/>
    <lineage>
        <taxon>Eukaryota</taxon>
        <taxon>Fungi</taxon>
        <taxon>Fungi incertae sedis</taxon>
        <taxon>Zoopagomycota</taxon>
        <taxon>Entomophthoromycotina</taxon>
        <taxon>Basidiobolomycetes</taxon>
        <taxon>Basidiobolales</taxon>
        <taxon>Basidiobolaceae</taxon>
        <taxon>Basidiobolus</taxon>
    </lineage>
</organism>
<evidence type="ECO:0000256" key="3">
    <source>
        <dbReference type="ARBA" id="ARBA00018504"/>
    </source>
</evidence>
<name>A0A1Y1YSG8_9FUNG</name>
<feature type="region of interest" description="Disordered" evidence="11">
    <location>
        <begin position="105"/>
        <end position="136"/>
    </location>
</feature>
<keyword evidence="9" id="KW-0234">DNA repair</keyword>
<comment type="caution">
    <text evidence="12">The sequence shown here is derived from an EMBL/GenBank/DDBJ whole genome shotgun (WGS) entry which is preliminary data.</text>
</comment>
<keyword evidence="7 9" id="KW-0804">Transcription</keyword>
<evidence type="ECO:0000256" key="9">
    <source>
        <dbReference type="RuleBase" id="RU368022"/>
    </source>
</evidence>
<keyword evidence="6 10" id="KW-0175">Coiled coil</keyword>
<evidence type="ECO:0000256" key="7">
    <source>
        <dbReference type="ARBA" id="ARBA00023163"/>
    </source>
</evidence>
<dbReference type="GO" id="GO:0035267">
    <property type="term" value="C:NuA4 histone acetyltransferase complex"/>
    <property type="evidence" value="ECO:0007669"/>
    <property type="project" value="UniProtKB-UniRule"/>
</dbReference>
<dbReference type="Proteomes" id="UP000193498">
    <property type="component" value="Unassembled WGS sequence"/>
</dbReference>
<dbReference type="GO" id="GO:0005634">
    <property type="term" value="C:nucleus"/>
    <property type="evidence" value="ECO:0007669"/>
    <property type="project" value="UniProtKB-SubCell"/>
</dbReference>
<protein>
    <recommendedName>
        <fullName evidence="3 9">Chromatin modification-related protein EAF6</fullName>
    </recommendedName>
</protein>
<evidence type="ECO:0000256" key="2">
    <source>
        <dbReference type="ARBA" id="ARBA00010916"/>
    </source>
</evidence>
<keyword evidence="8 9" id="KW-0539">Nucleus</keyword>
<evidence type="ECO:0000313" key="12">
    <source>
        <dbReference type="EMBL" id="ORY00926.1"/>
    </source>
</evidence>
<dbReference type="GO" id="GO:0006325">
    <property type="term" value="P:chromatin organization"/>
    <property type="evidence" value="ECO:0007669"/>
    <property type="project" value="UniProtKB-KW"/>
</dbReference>
<dbReference type="OrthoDB" id="440324at2759"/>
<dbReference type="PANTHER" id="PTHR13476">
    <property type="entry name" value="CHROMATIN MODIFICATION-RELATED PROTEIN MEAF6"/>
    <property type="match status" value="1"/>
</dbReference>
<keyword evidence="5 9" id="KW-0805">Transcription regulation</keyword>
<dbReference type="GO" id="GO:0006281">
    <property type="term" value="P:DNA repair"/>
    <property type="evidence" value="ECO:0007669"/>
    <property type="project" value="UniProtKB-UniRule"/>
</dbReference>
<dbReference type="AlphaFoldDB" id="A0A1Y1YSG8"/>
<keyword evidence="4 9" id="KW-0156">Chromatin regulator</keyword>
<gene>
    <name evidence="12" type="ORF">K493DRAFT_278401</name>
</gene>
<evidence type="ECO:0000256" key="10">
    <source>
        <dbReference type="SAM" id="Coils"/>
    </source>
</evidence>
<evidence type="ECO:0000313" key="13">
    <source>
        <dbReference type="Proteomes" id="UP000193498"/>
    </source>
</evidence>
<accession>A0A1Y1YSG8</accession>
<evidence type="ECO:0000256" key="8">
    <source>
        <dbReference type="ARBA" id="ARBA00023242"/>
    </source>
</evidence>
<feature type="coiled-coil region" evidence="10">
    <location>
        <begin position="12"/>
        <end position="39"/>
    </location>
</feature>
<evidence type="ECO:0000256" key="1">
    <source>
        <dbReference type="ARBA" id="ARBA00004123"/>
    </source>
</evidence>
<dbReference type="EMBL" id="MCFE01000076">
    <property type="protein sequence ID" value="ORY00926.1"/>
    <property type="molecule type" value="Genomic_DNA"/>
</dbReference>
<dbReference type="Pfam" id="PF09340">
    <property type="entry name" value="NuA4"/>
    <property type="match status" value="1"/>
</dbReference>
<dbReference type="InterPro" id="IPR015418">
    <property type="entry name" value="Eaf6"/>
</dbReference>
<dbReference type="STRING" id="1314790.A0A1Y1YSG8"/>
<reference evidence="12 13" key="1">
    <citation type="submission" date="2016-07" db="EMBL/GenBank/DDBJ databases">
        <title>Pervasive Adenine N6-methylation of Active Genes in Fungi.</title>
        <authorList>
            <consortium name="DOE Joint Genome Institute"/>
            <person name="Mondo S.J."/>
            <person name="Dannebaum R.O."/>
            <person name="Kuo R.C."/>
            <person name="Labutti K."/>
            <person name="Haridas S."/>
            <person name="Kuo A."/>
            <person name="Salamov A."/>
            <person name="Ahrendt S.R."/>
            <person name="Lipzen A."/>
            <person name="Sullivan W."/>
            <person name="Andreopoulos W.B."/>
            <person name="Clum A."/>
            <person name="Lindquist E."/>
            <person name="Daum C."/>
            <person name="Ramamoorthy G.K."/>
            <person name="Gryganskyi A."/>
            <person name="Culley D."/>
            <person name="Magnuson J.K."/>
            <person name="James T.Y."/>
            <person name="O'Malley M.A."/>
            <person name="Stajich J.E."/>
            <person name="Spatafora J.W."/>
            <person name="Visel A."/>
            <person name="Grigoriev I.V."/>
        </authorList>
    </citation>
    <scope>NUCLEOTIDE SEQUENCE [LARGE SCALE GENOMIC DNA]</scope>
    <source>
        <strain evidence="12 13">CBS 931.73</strain>
    </source>
</reference>
<evidence type="ECO:0000256" key="4">
    <source>
        <dbReference type="ARBA" id="ARBA00022853"/>
    </source>
</evidence>